<reference evidence="2 3" key="1">
    <citation type="submission" date="2020-05" db="EMBL/GenBank/DDBJ databases">
        <authorList>
            <person name="Mo P."/>
        </authorList>
    </citation>
    <scope>NUCLEOTIDE SEQUENCE [LARGE SCALE GENOMIC DNA]</scope>
    <source>
        <strain evidence="2 3">Gen01</strain>
    </source>
</reference>
<dbReference type="KEGG" id="pbro:HOP40_20945"/>
<evidence type="ECO:0000313" key="2">
    <source>
        <dbReference type="EMBL" id="QJY47960.1"/>
    </source>
</evidence>
<evidence type="ECO:0000313" key="3">
    <source>
        <dbReference type="Proteomes" id="UP000505377"/>
    </source>
</evidence>
<feature type="domain" description="Gp5/Type VI secretion system Vgr protein OB-fold" evidence="1">
    <location>
        <begin position="15"/>
        <end position="89"/>
    </location>
</feature>
<dbReference type="Pfam" id="PF04717">
    <property type="entry name" value="Phage_base_V"/>
    <property type="match status" value="1"/>
</dbReference>
<dbReference type="EMBL" id="CP053564">
    <property type="protein sequence ID" value="QJY47960.1"/>
    <property type="molecule type" value="Genomic_DNA"/>
</dbReference>
<dbReference type="AlphaFoldDB" id="A0A6M6JLM0"/>
<name>A0A6M6JLM0_9PSEU</name>
<accession>A0A6M6JLM0</accession>
<sequence>MSPTSAPANRYYGKYRGVVVNAEDPERRGRLMATVPDVLGLVPSTWAMPCLPFAGIQSGTFMVPPMGAGIWMEFEQGEIAYPIWTGCWWGSGAEVPALAQAAPASVSKVVVQTTGQNTLMLSDVPGPTGGILLKTTTGALISVNDTGITISNGKGATIVMSGPTVTVNAGALTIT</sequence>
<dbReference type="InterPro" id="IPR006531">
    <property type="entry name" value="Gp5/Vgr_OB"/>
</dbReference>
<dbReference type="SUPFAM" id="SSF69255">
    <property type="entry name" value="gp5 N-terminal domain-like"/>
    <property type="match status" value="1"/>
</dbReference>
<dbReference type="RefSeq" id="WP_172161143.1">
    <property type="nucleotide sequence ID" value="NZ_CP053564.1"/>
</dbReference>
<gene>
    <name evidence="2" type="ORF">HOP40_20945</name>
</gene>
<protein>
    <submittedName>
        <fullName evidence="2">Baseplate assembly protein</fullName>
    </submittedName>
</protein>
<keyword evidence="3" id="KW-1185">Reference proteome</keyword>
<proteinExistence type="predicted"/>
<evidence type="ECO:0000259" key="1">
    <source>
        <dbReference type="Pfam" id="PF04717"/>
    </source>
</evidence>
<dbReference type="Proteomes" id="UP000505377">
    <property type="component" value="Chromosome"/>
</dbReference>
<organism evidence="2 3">
    <name type="scientific">Pseudonocardia broussonetiae</name>
    <dbReference type="NCBI Taxonomy" id="2736640"/>
    <lineage>
        <taxon>Bacteria</taxon>
        <taxon>Bacillati</taxon>
        <taxon>Actinomycetota</taxon>
        <taxon>Actinomycetes</taxon>
        <taxon>Pseudonocardiales</taxon>
        <taxon>Pseudonocardiaceae</taxon>
        <taxon>Pseudonocardia</taxon>
    </lineage>
</organism>